<proteinExistence type="predicted"/>
<protein>
    <submittedName>
        <fullName evidence="1">Uncharacterized protein</fullName>
    </submittedName>
</protein>
<accession>A0A0A9GKR2</accession>
<evidence type="ECO:0000313" key="1">
    <source>
        <dbReference type="EMBL" id="JAE21283.1"/>
    </source>
</evidence>
<reference evidence="1" key="1">
    <citation type="submission" date="2014-09" db="EMBL/GenBank/DDBJ databases">
        <authorList>
            <person name="Magalhaes I.L.F."/>
            <person name="Oliveira U."/>
            <person name="Santos F.R."/>
            <person name="Vidigal T.H.D.A."/>
            <person name="Brescovit A.D."/>
            <person name="Santos A.J."/>
        </authorList>
    </citation>
    <scope>NUCLEOTIDE SEQUENCE</scope>
    <source>
        <tissue evidence="1">Shoot tissue taken approximately 20 cm above the soil surface</tissue>
    </source>
</reference>
<reference evidence="1" key="2">
    <citation type="journal article" date="2015" name="Data Brief">
        <title>Shoot transcriptome of the giant reed, Arundo donax.</title>
        <authorList>
            <person name="Barrero R.A."/>
            <person name="Guerrero F.D."/>
            <person name="Moolhuijzen P."/>
            <person name="Goolsby J.A."/>
            <person name="Tidwell J."/>
            <person name="Bellgard S.E."/>
            <person name="Bellgard M.I."/>
        </authorList>
    </citation>
    <scope>NUCLEOTIDE SEQUENCE</scope>
    <source>
        <tissue evidence="1">Shoot tissue taken approximately 20 cm above the soil surface</tissue>
    </source>
</reference>
<name>A0A0A9GKR2_ARUDO</name>
<dbReference type="AlphaFoldDB" id="A0A0A9GKR2"/>
<sequence length="42" mass="5110">MFRNQHHKLCHSIERRFLYSPFPPFSLLWTSLFLSRTLSSEV</sequence>
<dbReference type="EMBL" id="GBRH01176613">
    <property type="protein sequence ID" value="JAE21283.1"/>
    <property type="molecule type" value="Transcribed_RNA"/>
</dbReference>
<organism evidence="1">
    <name type="scientific">Arundo donax</name>
    <name type="common">Giant reed</name>
    <name type="synonym">Donax arundinaceus</name>
    <dbReference type="NCBI Taxonomy" id="35708"/>
    <lineage>
        <taxon>Eukaryota</taxon>
        <taxon>Viridiplantae</taxon>
        <taxon>Streptophyta</taxon>
        <taxon>Embryophyta</taxon>
        <taxon>Tracheophyta</taxon>
        <taxon>Spermatophyta</taxon>
        <taxon>Magnoliopsida</taxon>
        <taxon>Liliopsida</taxon>
        <taxon>Poales</taxon>
        <taxon>Poaceae</taxon>
        <taxon>PACMAD clade</taxon>
        <taxon>Arundinoideae</taxon>
        <taxon>Arundineae</taxon>
        <taxon>Arundo</taxon>
    </lineage>
</organism>